<evidence type="ECO:0000313" key="2">
    <source>
        <dbReference type="Proteomes" id="UP000193144"/>
    </source>
</evidence>
<dbReference type="EMBL" id="MCFA01000136">
    <property type="protein sequence ID" value="ORY04380.1"/>
    <property type="molecule type" value="Genomic_DNA"/>
</dbReference>
<reference evidence="1 2" key="1">
    <citation type="submission" date="2016-07" db="EMBL/GenBank/DDBJ databases">
        <title>Pervasive Adenine N6-methylation of Active Genes in Fungi.</title>
        <authorList>
            <consortium name="DOE Joint Genome Institute"/>
            <person name="Mondo S.J."/>
            <person name="Dannebaum R.O."/>
            <person name="Kuo R.C."/>
            <person name="Labutti K."/>
            <person name="Haridas S."/>
            <person name="Kuo A."/>
            <person name="Salamov A."/>
            <person name="Ahrendt S.R."/>
            <person name="Lipzen A."/>
            <person name="Sullivan W."/>
            <person name="Andreopoulos W.B."/>
            <person name="Clum A."/>
            <person name="Lindquist E."/>
            <person name="Daum C."/>
            <person name="Ramamoorthy G.K."/>
            <person name="Gryganskyi A."/>
            <person name="Culley D."/>
            <person name="Magnuson J.K."/>
            <person name="James T.Y."/>
            <person name="O'Malley M.A."/>
            <person name="Stajich J.E."/>
            <person name="Spatafora J.W."/>
            <person name="Visel A."/>
            <person name="Grigoriev I.V."/>
        </authorList>
    </citation>
    <scope>NUCLEOTIDE SEQUENCE [LARGE SCALE GENOMIC DNA]</scope>
    <source>
        <strain evidence="1 2">CBS 115471</strain>
    </source>
</reference>
<name>A0A1Y1Z251_9PLEO</name>
<dbReference type="AlphaFoldDB" id="A0A1Y1Z251"/>
<keyword evidence="2" id="KW-1185">Reference proteome</keyword>
<organism evidence="1 2">
    <name type="scientific">Clohesyomyces aquaticus</name>
    <dbReference type="NCBI Taxonomy" id="1231657"/>
    <lineage>
        <taxon>Eukaryota</taxon>
        <taxon>Fungi</taxon>
        <taxon>Dikarya</taxon>
        <taxon>Ascomycota</taxon>
        <taxon>Pezizomycotina</taxon>
        <taxon>Dothideomycetes</taxon>
        <taxon>Pleosporomycetidae</taxon>
        <taxon>Pleosporales</taxon>
        <taxon>Lindgomycetaceae</taxon>
        <taxon>Clohesyomyces</taxon>
    </lineage>
</organism>
<dbReference type="PANTHER" id="PTHR32487">
    <property type="entry name" value="3-OXO-DELTA(4,5)-STEROID 5-BETA-REDUCTASE"/>
    <property type="match status" value="1"/>
</dbReference>
<accession>A0A1Y1Z251</accession>
<comment type="caution">
    <text evidence="1">The sequence shown here is derived from an EMBL/GenBank/DDBJ whole genome shotgun (WGS) entry which is preliminary data.</text>
</comment>
<sequence length="353" mass="38852">MGSKSLPFQEKGIYHNLPTFSKDIKGLTAIVTGANGISGVYAVSGRPPPPEMIDLLSAEHRARVDHVGSDFLLNPKDIAQSLKGKSRNLKPELRSGAWSKAQQLVDVDSALLDNFLNALPLVNLTSKRVLLQTSAKNYGANLGHVRSPYLESDRRANNASWNIICPAWIIGAVNNAAMNALHPPRSVHRTRWRENSTAMLAGYLGEWAVLEYSTANQKCNASDGYPLPVNRLYDNDFCRPETEESKYTVVPGAAMTALGYEPPPTAKFSFTLSQWATRPENAKAWEEIMKKDGVTHGPFEEVKAHFTFGNAAAFELPLCLRCVDTLESLNVAYGELHKLKMLPPLKAKAQPLI</sequence>
<dbReference type="Gene3D" id="3.40.50.720">
    <property type="entry name" value="NAD(P)-binding Rossmann-like Domain"/>
    <property type="match status" value="2"/>
</dbReference>
<dbReference type="Proteomes" id="UP000193144">
    <property type="component" value="Unassembled WGS sequence"/>
</dbReference>
<protein>
    <submittedName>
        <fullName evidence="1">Uncharacterized protein</fullName>
    </submittedName>
</protein>
<proteinExistence type="predicted"/>
<dbReference type="STRING" id="1231657.A0A1Y1Z251"/>
<dbReference type="PANTHER" id="PTHR32487:SF29">
    <property type="entry name" value="NAD-DEPENDENT EPIMERASE_DEHYDRATASE DOMAIN-CONTAINING PROTEIN"/>
    <property type="match status" value="1"/>
</dbReference>
<evidence type="ECO:0000313" key="1">
    <source>
        <dbReference type="EMBL" id="ORY04380.1"/>
    </source>
</evidence>
<gene>
    <name evidence="1" type="ORF">BCR34DRAFT_675830</name>
</gene>
<dbReference type="OrthoDB" id="1731983at2759"/>